<protein>
    <submittedName>
        <fullName evidence="1">Uncharacterized protein</fullName>
    </submittedName>
</protein>
<keyword evidence="2" id="KW-1185">Reference proteome</keyword>
<dbReference type="EMBL" id="BJUS01000039">
    <property type="protein sequence ID" value="GEK74232.1"/>
    <property type="molecule type" value="Genomic_DNA"/>
</dbReference>
<dbReference type="RefSeq" id="WP_146909897.1">
    <property type="nucleotide sequence ID" value="NZ_BJUS01000039.1"/>
</dbReference>
<organism evidence="1 2">
    <name type="scientific">Halomonas halophila</name>
    <dbReference type="NCBI Taxonomy" id="29573"/>
    <lineage>
        <taxon>Bacteria</taxon>
        <taxon>Pseudomonadati</taxon>
        <taxon>Pseudomonadota</taxon>
        <taxon>Gammaproteobacteria</taxon>
        <taxon>Oceanospirillales</taxon>
        <taxon>Halomonadaceae</taxon>
        <taxon>Halomonas</taxon>
    </lineage>
</organism>
<proteinExistence type="predicted"/>
<sequence>MSSGVDLIPAGGKLAYRCFMAWKFDRLIEKAEAHGMTEQELCNSDQRFALYMRVGRAFEACSEKEVIDFISDAMIGGIRAGDAEHQPDLVQMALAAVSNITETELNLLLLMRAHQGNDLATRDRYQNFLTDVENKLHLKPAEAAGVLYGLLRTGLVLPPDTGPLAESTIYGFRLTSLADTLFSYVSYWARHHQ</sequence>
<name>A0ABQ0U6Y4_9GAMM</name>
<reference evidence="1 2" key="1">
    <citation type="submission" date="2019-07" db="EMBL/GenBank/DDBJ databases">
        <title>Whole genome shotgun sequence of Halomonas halophila NBRC 102604.</title>
        <authorList>
            <person name="Hosoyama A."/>
            <person name="Uohara A."/>
            <person name="Ohji S."/>
            <person name="Ichikawa N."/>
        </authorList>
    </citation>
    <scope>NUCLEOTIDE SEQUENCE [LARGE SCALE GENOMIC DNA]</scope>
    <source>
        <strain evidence="1 2">NBRC 102604</strain>
    </source>
</reference>
<evidence type="ECO:0000313" key="2">
    <source>
        <dbReference type="Proteomes" id="UP000321121"/>
    </source>
</evidence>
<evidence type="ECO:0000313" key="1">
    <source>
        <dbReference type="EMBL" id="GEK74232.1"/>
    </source>
</evidence>
<gene>
    <name evidence="1" type="ORF">HHA04nite_27760</name>
</gene>
<dbReference type="Proteomes" id="UP000321121">
    <property type="component" value="Unassembled WGS sequence"/>
</dbReference>
<accession>A0ABQ0U6Y4</accession>
<comment type="caution">
    <text evidence="1">The sequence shown here is derived from an EMBL/GenBank/DDBJ whole genome shotgun (WGS) entry which is preliminary data.</text>
</comment>